<name>A0ABU4H1E3_9MICO</name>
<keyword evidence="4" id="KW-1185">Reference proteome</keyword>
<evidence type="ECO:0000256" key="2">
    <source>
        <dbReference type="SAM" id="Phobius"/>
    </source>
</evidence>
<gene>
    <name evidence="3" type="ORF">R8Z58_10240</name>
</gene>
<organism evidence="3 4">
    <name type="scientific">Microbacterium arthrosphaerae</name>
    <dbReference type="NCBI Taxonomy" id="792652"/>
    <lineage>
        <taxon>Bacteria</taxon>
        <taxon>Bacillati</taxon>
        <taxon>Actinomycetota</taxon>
        <taxon>Actinomycetes</taxon>
        <taxon>Micrococcales</taxon>
        <taxon>Microbacteriaceae</taxon>
        <taxon>Microbacterium</taxon>
    </lineage>
</organism>
<feature type="compositionally biased region" description="Low complexity" evidence="1">
    <location>
        <begin position="25"/>
        <end position="57"/>
    </location>
</feature>
<keyword evidence="2" id="KW-0472">Membrane</keyword>
<feature type="region of interest" description="Disordered" evidence="1">
    <location>
        <begin position="1"/>
        <end position="57"/>
    </location>
</feature>
<keyword evidence="2" id="KW-1133">Transmembrane helix</keyword>
<keyword evidence="2" id="KW-0812">Transmembrane</keyword>
<comment type="caution">
    <text evidence="3">The sequence shown here is derived from an EMBL/GenBank/DDBJ whole genome shotgun (WGS) entry which is preliminary data.</text>
</comment>
<dbReference type="Proteomes" id="UP001283109">
    <property type="component" value="Unassembled WGS sequence"/>
</dbReference>
<accession>A0ABU4H1E3</accession>
<evidence type="ECO:0000256" key="1">
    <source>
        <dbReference type="SAM" id="MobiDB-lite"/>
    </source>
</evidence>
<sequence>MTDPQTPADPAKQPDTTPDVPPAPAADAPSAAPAAPAYDAAPAADPAPAVPSYDSAPPAAPAYDTAPPAAPAYGAAPTYAAAPPAAYGGPAEGPVPGKTLGIVALVVVFFASLIGLILGYVARSQSKKAGVKNTPAKIAIILGWIFLVLTIIGTIIFVVVLVNLGSSALQELCEGMPPGTYDLTTGGTVTCP</sequence>
<reference evidence="3 4" key="1">
    <citation type="submission" date="2023-11" db="EMBL/GenBank/DDBJ databases">
        <title>Draft genome sequence of Microbacterium arthrosphaerae JCM 30492.</title>
        <authorList>
            <person name="Zhang G."/>
            <person name="Ding Y."/>
        </authorList>
    </citation>
    <scope>NUCLEOTIDE SEQUENCE [LARGE SCALE GENOMIC DNA]</scope>
    <source>
        <strain evidence="3 4">JCM 30492</strain>
    </source>
</reference>
<feature type="transmembrane region" description="Helical" evidence="2">
    <location>
        <begin position="100"/>
        <end position="121"/>
    </location>
</feature>
<dbReference type="EMBL" id="JAWQEV010000003">
    <property type="protein sequence ID" value="MDW4573147.1"/>
    <property type="molecule type" value="Genomic_DNA"/>
</dbReference>
<evidence type="ECO:0000313" key="4">
    <source>
        <dbReference type="Proteomes" id="UP001283109"/>
    </source>
</evidence>
<evidence type="ECO:0000313" key="3">
    <source>
        <dbReference type="EMBL" id="MDW4573147.1"/>
    </source>
</evidence>
<feature type="transmembrane region" description="Helical" evidence="2">
    <location>
        <begin position="141"/>
        <end position="162"/>
    </location>
</feature>
<dbReference type="RefSeq" id="WP_318353666.1">
    <property type="nucleotide sequence ID" value="NZ_JAWQEV010000003.1"/>
</dbReference>
<proteinExistence type="predicted"/>
<protein>
    <submittedName>
        <fullName evidence="3">DUF4190 domain-containing protein</fullName>
    </submittedName>
</protein>